<protein>
    <submittedName>
        <fullName evidence="3">Type IV pilin-like G/H family protein</fullName>
    </submittedName>
</protein>
<dbReference type="InterPro" id="IPR031975">
    <property type="entry name" value="Pilin_GH"/>
</dbReference>
<evidence type="ECO:0000256" key="2">
    <source>
        <dbReference type="SAM" id="SignalP"/>
    </source>
</evidence>
<dbReference type="EMBL" id="JACJQB010000040">
    <property type="protein sequence ID" value="MBD2189471.1"/>
    <property type="molecule type" value="Genomic_DNA"/>
</dbReference>
<gene>
    <name evidence="3" type="ORF">H6F41_15160</name>
</gene>
<dbReference type="RefSeq" id="WP_190404299.1">
    <property type="nucleotide sequence ID" value="NZ_JACJQB010000040.1"/>
</dbReference>
<dbReference type="Proteomes" id="UP000642094">
    <property type="component" value="Unassembled WGS sequence"/>
</dbReference>
<name>A0ABR7ZZQ5_9CYAN</name>
<keyword evidence="2" id="KW-0732">Signal</keyword>
<feature type="chain" id="PRO_5046856442" evidence="2">
    <location>
        <begin position="22"/>
        <end position="180"/>
    </location>
</feature>
<feature type="region of interest" description="Disordered" evidence="1">
    <location>
        <begin position="151"/>
        <end position="180"/>
    </location>
</feature>
<sequence>MNTNHLKLGLFVTAAISLLTACNTTPVTPTTQTTTTPNSTSPVAVTSNLLSQKDKAIESSGRLYLSSLARGQQAFFLEKNKFSSSIDDLGIGIKAEDNNYLLQIIDTQPKSVNMTATAKQDNVKSFAASVFVVGNTGSESTIFILCGTDTPSKTPPTGITAPKSETDKPTCPTGSSPVNN</sequence>
<evidence type="ECO:0000313" key="3">
    <source>
        <dbReference type="EMBL" id="MBD2189471.1"/>
    </source>
</evidence>
<keyword evidence="4" id="KW-1185">Reference proteome</keyword>
<organism evidence="3 4">
    <name type="scientific">Pseudanabaena mucicola FACHB-723</name>
    <dbReference type="NCBI Taxonomy" id="2692860"/>
    <lineage>
        <taxon>Bacteria</taxon>
        <taxon>Bacillati</taxon>
        <taxon>Cyanobacteriota</taxon>
        <taxon>Cyanophyceae</taxon>
        <taxon>Pseudanabaenales</taxon>
        <taxon>Pseudanabaenaceae</taxon>
        <taxon>Pseudanabaena</taxon>
    </lineage>
</organism>
<dbReference type="Pfam" id="PF16734">
    <property type="entry name" value="Pilin_GH"/>
    <property type="match status" value="1"/>
</dbReference>
<accession>A0ABR7ZZQ5</accession>
<reference evidence="3 4" key="1">
    <citation type="journal article" date="2020" name="ISME J.">
        <title>Comparative genomics reveals insights into cyanobacterial evolution and habitat adaptation.</title>
        <authorList>
            <person name="Chen M.Y."/>
            <person name="Teng W.K."/>
            <person name="Zhao L."/>
            <person name="Hu C.X."/>
            <person name="Zhou Y.K."/>
            <person name="Han B.P."/>
            <person name="Song L.R."/>
            <person name="Shu W.S."/>
        </authorList>
    </citation>
    <scope>NUCLEOTIDE SEQUENCE [LARGE SCALE GENOMIC DNA]</scope>
    <source>
        <strain evidence="3 4">FACHB-723</strain>
    </source>
</reference>
<feature type="signal peptide" evidence="2">
    <location>
        <begin position="1"/>
        <end position="21"/>
    </location>
</feature>
<proteinExistence type="predicted"/>
<dbReference type="PROSITE" id="PS51257">
    <property type="entry name" value="PROKAR_LIPOPROTEIN"/>
    <property type="match status" value="1"/>
</dbReference>
<evidence type="ECO:0000313" key="4">
    <source>
        <dbReference type="Proteomes" id="UP000642094"/>
    </source>
</evidence>
<comment type="caution">
    <text evidence="3">The sequence shown here is derived from an EMBL/GenBank/DDBJ whole genome shotgun (WGS) entry which is preliminary data.</text>
</comment>
<evidence type="ECO:0000256" key="1">
    <source>
        <dbReference type="SAM" id="MobiDB-lite"/>
    </source>
</evidence>